<name>A0A2L0WQW5_ANEVI</name>
<dbReference type="EMBL" id="KY860669">
    <property type="protein sequence ID" value="AVA29773.1"/>
    <property type="molecule type" value="Genomic_DNA"/>
</dbReference>
<keyword evidence="8" id="KW-0830">Ubiquinone</keyword>
<keyword evidence="7" id="KW-0520">NAD</keyword>
<feature type="transmembrane region" description="Helical" evidence="9">
    <location>
        <begin position="29"/>
        <end position="60"/>
    </location>
</feature>
<gene>
    <name evidence="10" type="primary">nd1</name>
</gene>
<evidence type="ECO:0000256" key="8">
    <source>
        <dbReference type="RuleBase" id="RU000473"/>
    </source>
</evidence>
<evidence type="ECO:0000256" key="5">
    <source>
        <dbReference type="ARBA" id="ARBA00022989"/>
    </source>
</evidence>
<dbReference type="Pfam" id="PF00146">
    <property type="entry name" value="NADHdh"/>
    <property type="match status" value="1"/>
</dbReference>
<feature type="transmembrane region" description="Helical" evidence="9">
    <location>
        <begin position="212"/>
        <end position="232"/>
    </location>
</feature>
<feature type="transmembrane region" description="Helical" evidence="9">
    <location>
        <begin position="106"/>
        <end position="127"/>
    </location>
</feature>
<evidence type="ECO:0000256" key="2">
    <source>
        <dbReference type="ARBA" id="ARBA00010535"/>
    </source>
</evidence>
<evidence type="ECO:0000256" key="6">
    <source>
        <dbReference type="ARBA" id="ARBA00023136"/>
    </source>
</evidence>
<geneLocation type="mitochondrion" evidence="10"/>
<comment type="similarity">
    <text evidence="2 7">Belongs to the complex I subunit 1 family.</text>
</comment>
<dbReference type="InterPro" id="IPR018086">
    <property type="entry name" value="NADH_UbQ_OxRdtase_su1_CS"/>
</dbReference>
<evidence type="ECO:0000256" key="7">
    <source>
        <dbReference type="RuleBase" id="RU000471"/>
    </source>
</evidence>
<dbReference type="GO" id="GO:0003954">
    <property type="term" value="F:NADH dehydrogenase activity"/>
    <property type="evidence" value="ECO:0007669"/>
    <property type="project" value="TreeGrafter"/>
</dbReference>
<dbReference type="PROSITE" id="PS00667">
    <property type="entry name" value="COMPLEX1_ND1_1"/>
    <property type="match status" value="1"/>
</dbReference>
<evidence type="ECO:0000313" key="10">
    <source>
        <dbReference type="EMBL" id="AVA29773.1"/>
    </source>
</evidence>
<protein>
    <recommendedName>
        <fullName evidence="3 8">NADH-ubiquinone oxidoreductase chain 1</fullName>
        <ecNumber evidence="8">7.1.1.2</ecNumber>
    </recommendedName>
</protein>
<comment type="subcellular location">
    <subcellularLocation>
        <location evidence="1">Membrane</location>
        <topology evidence="1">Multi-pass membrane protein</topology>
    </subcellularLocation>
    <subcellularLocation>
        <location evidence="7">Mitochondrion inner membrane</location>
        <topology evidence="7">Multi-pass membrane protein</topology>
    </subcellularLocation>
</comment>
<dbReference type="NCBIfam" id="NF004741">
    <property type="entry name" value="PRK06076.1-2"/>
    <property type="match status" value="1"/>
</dbReference>
<feature type="transmembrane region" description="Helical" evidence="9">
    <location>
        <begin position="261"/>
        <end position="285"/>
    </location>
</feature>
<dbReference type="AlphaFoldDB" id="A0A2L0WQW5"/>
<feature type="transmembrane region" description="Helical" evidence="9">
    <location>
        <begin position="139"/>
        <end position="159"/>
    </location>
</feature>
<feature type="transmembrane region" description="Helical" evidence="9">
    <location>
        <begin position="297"/>
        <end position="315"/>
    </location>
</feature>
<proteinExistence type="inferred from homology"/>
<dbReference type="GO" id="GO:0008137">
    <property type="term" value="F:NADH dehydrogenase (ubiquinone) activity"/>
    <property type="evidence" value="ECO:0007669"/>
    <property type="project" value="UniProtKB-EC"/>
</dbReference>
<keyword evidence="5 9" id="KW-1133">Transmembrane helix</keyword>
<evidence type="ECO:0000256" key="4">
    <source>
        <dbReference type="ARBA" id="ARBA00022692"/>
    </source>
</evidence>
<reference evidence="10" key="1">
    <citation type="journal article" date="2018" name="Gene">
        <title>Expression of homing endonuclease gene and insertion-like element in sea anemone mitochondrial genomes: Lesson learned from Anemonia viridis.</title>
        <authorList>
            <person name="Chi S.I."/>
            <person name="Urbarova I."/>
            <person name="Johansen S.D."/>
        </authorList>
    </citation>
    <scope>NUCLEOTIDE SEQUENCE</scope>
</reference>
<feature type="transmembrane region" description="Helical" evidence="9">
    <location>
        <begin position="180"/>
        <end position="200"/>
    </location>
</feature>
<dbReference type="GO" id="GO:0009060">
    <property type="term" value="P:aerobic respiration"/>
    <property type="evidence" value="ECO:0007669"/>
    <property type="project" value="TreeGrafter"/>
</dbReference>
<sequence length="359" mass="39685">MRWLGLMPFFAVGTSETLCEPTSNFMRKLVFLMIVETIHLILKILIIVIPLLVAVAYLTLAERKVLGYMQARKGPNVVGVYGLLQPLADGIKLFTKELVIPHYANLFIYVAAPVFSFTLALIAWGVIPYDKGVVISDLKIGILFTLAVSSISVYAILMSGWASQSKYAFLGAIRAAAQMISYEVSIGLIIITVILCVGSLNITEIVLAQSSGIWFFFPLFPAAMMFFASALAETNRAPFDLTEGESELVSGYNVEYASMSFALFFLAEYAHIILMSCLTTILFLGGWLSPIVYLKGGPVWFGLKTSFIILLFIWVRASFPRMRYDQLMALLWKSYLPLSLAFVILVASLLFGLNGLPPS</sequence>
<keyword evidence="8 10" id="KW-0496">Mitochondrion</keyword>
<dbReference type="GO" id="GO:0005743">
    <property type="term" value="C:mitochondrial inner membrane"/>
    <property type="evidence" value="ECO:0007669"/>
    <property type="project" value="UniProtKB-SubCell"/>
</dbReference>
<evidence type="ECO:0000256" key="9">
    <source>
        <dbReference type="SAM" id="Phobius"/>
    </source>
</evidence>
<dbReference type="PROSITE" id="PS00668">
    <property type="entry name" value="COMPLEX1_ND1_2"/>
    <property type="match status" value="1"/>
</dbReference>
<keyword evidence="6 9" id="KW-0472">Membrane</keyword>
<dbReference type="PANTHER" id="PTHR11432:SF3">
    <property type="entry name" value="NADH-UBIQUINONE OXIDOREDUCTASE CHAIN 1"/>
    <property type="match status" value="1"/>
</dbReference>
<dbReference type="GeneID" id="36275354"/>
<dbReference type="InterPro" id="IPR001694">
    <property type="entry name" value="NADH_UbQ_OxRdtase_su1/FPO"/>
</dbReference>
<dbReference type="PANTHER" id="PTHR11432">
    <property type="entry name" value="NADH DEHYDROGENASE SUBUNIT 1"/>
    <property type="match status" value="1"/>
</dbReference>
<feature type="transmembrane region" description="Helical" evidence="9">
    <location>
        <begin position="335"/>
        <end position="353"/>
    </location>
</feature>
<accession>A0A2L0WQW5</accession>
<dbReference type="HAMAP" id="MF_01350">
    <property type="entry name" value="NDH1_NuoH"/>
    <property type="match status" value="1"/>
</dbReference>
<dbReference type="EC" id="7.1.1.2" evidence="8"/>
<dbReference type="RefSeq" id="YP_009468811.1">
    <property type="nucleotide sequence ID" value="NC_037177.1"/>
</dbReference>
<evidence type="ECO:0000256" key="1">
    <source>
        <dbReference type="ARBA" id="ARBA00004141"/>
    </source>
</evidence>
<comment type="catalytic activity">
    <reaction evidence="8">
        <text>a ubiquinone + NADH + 5 H(+)(in) = a ubiquinol + NAD(+) + 4 H(+)(out)</text>
        <dbReference type="Rhea" id="RHEA:29091"/>
        <dbReference type="Rhea" id="RHEA-COMP:9565"/>
        <dbReference type="Rhea" id="RHEA-COMP:9566"/>
        <dbReference type="ChEBI" id="CHEBI:15378"/>
        <dbReference type="ChEBI" id="CHEBI:16389"/>
        <dbReference type="ChEBI" id="CHEBI:17976"/>
        <dbReference type="ChEBI" id="CHEBI:57540"/>
        <dbReference type="ChEBI" id="CHEBI:57945"/>
        <dbReference type="EC" id="7.1.1.2"/>
    </reaction>
</comment>
<organism evidence="10">
    <name type="scientific">Anemonia viridis</name>
    <name type="common">Snakelocks anemone</name>
    <dbReference type="NCBI Taxonomy" id="51769"/>
    <lineage>
        <taxon>Eukaryota</taxon>
        <taxon>Metazoa</taxon>
        <taxon>Cnidaria</taxon>
        <taxon>Anthozoa</taxon>
        <taxon>Hexacorallia</taxon>
        <taxon>Actiniaria</taxon>
        <taxon>Actiniidae</taxon>
        <taxon>Anemonia</taxon>
    </lineage>
</organism>
<keyword evidence="4 7" id="KW-0812">Transmembrane</keyword>
<evidence type="ECO:0000256" key="3">
    <source>
        <dbReference type="ARBA" id="ARBA00021009"/>
    </source>
</evidence>